<organism evidence="5 6">
    <name type="scientific">Polypterus senegalus</name>
    <name type="common">Senegal bichir</name>
    <dbReference type="NCBI Taxonomy" id="55291"/>
    <lineage>
        <taxon>Eukaryota</taxon>
        <taxon>Metazoa</taxon>
        <taxon>Chordata</taxon>
        <taxon>Craniata</taxon>
        <taxon>Vertebrata</taxon>
        <taxon>Euteleostomi</taxon>
        <taxon>Actinopterygii</taxon>
        <taxon>Polypteriformes</taxon>
        <taxon>Polypteridae</taxon>
        <taxon>Polypterus</taxon>
    </lineage>
</organism>
<evidence type="ECO:0000313" key="5">
    <source>
        <dbReference type="EMBL" id="KAG2457689.1"/>
    </source>
</evidence>
<dbReference type="Pfam" id="PF04775">
    <property type="entry name" value="Bile_Hydr_Trans"/>
    <property type="match status" value="1"/>
</dbReference>
<dbReference type="FunFam" id="3.40.50.1820:FF:000024">
    <property type="entry name" value="acyl-coenzyme A thioesterase 4"/>
    <property type="match status" value="1"/>
</dbReference>
<evidence type="ECO:0000256" key="1">
    <source>
        <dbReference type="ARBA" id="ARBA00006538"/>
    </source>
</evidence>
<dbReference type="EMBL" id="JAATIS010008546">
    <property type="protein sequence ID" value="KAG2457689.1"/>
    <property type="molecule type" value="Genomic_DNA"/>
</dbReference>
<proteinExistence type="inferred from homology"/>
<accession>A0A8X7WY09</accession>
<feature type="non-terminal residue" evidence="5">
    <location>
        <position position="1"/>
    </location>
</feature>
<dbReference type="PANTHER" id="PTHR10824">
    <property type="entry name" value="ACYL-COENZYME A THIOESTERASE-RELATED"/>
    <property type="match status" value="1"/>
</dbReference>
<sequence length="450" mass="48899">MIAFRFSAGATVCRLLSLATPCTSARLNSTSVRIGVSPRVALADERVHITVSGLSPSQEVTLRALVTSDDDTLFESCAQYGASQEGALDLSRDHSLGGSYIGIEEMGLLWSLLPASMELPHRRLFHRDPMRGPQLLEFFVHAGLSNRGSIPGSVLARSCCERWFCSPGVTRTQIREGRVRGSLFLPPNEGPFPGVIDMYDDDGGLTEHRASLLASRGFATLALPYVRFEDLPESIADVRFEYFEQAASLLIHHPKVLNSGVAAIGTGKGGELALAMVTFLPQVVAAISISGCHAVTGGELRYQGHILPGVGYTASRIRLLPSGILDLSETLNDPCDQVYQSSRIPIETADGHFLFVVGEDDKRWKSPLYAAAAVHILDLHARNNYQVLTYPGAGHRIDPPWCPFAHTVLDPMLGIPVMEGGQSAPHSYAQAHSWKQILEFLHCHLVAKQS</sequence>
<dbReference type="InterPro" id="IPR014940">
    <property type="entry name" value="BAAT_C"/>
</dbReference>
<dbReference type="OrthoDB" id="6347013at2759"/>
<dbReference type="Pfam" id="PF08840">
    <property type="entry name" value="BAAT_C"/>
    <property type="match status" value="1"/>
</dbReference>
<dbReference type="InterPro" id="IPR029058">
    <property type="entry name" value="AB_hydrolase_fold"/>
</dbReference>
<comment type="similarity">
    <text evidence="1">Belongs to the C/M/P thioester hydrolase family.</text>
</comment>
<evidence type="ECO:0000256" key="2">
    <source>
        <dbReference type="SAM" id="SignalP"/>
    </source>
</evidence>
<evidence type="ECO:0000259" key="3">
    <source>
        <dbReference type="Pfam" id="PF04775"/>
    </source>
</evidence>
<protein>
    <submittedName>
        <fullName evidence="5">ACOT1 thioesterase</fullName>
    </submittedName>
</protein>
<keyword evidence="6" id="KW-1185">Reference proteome</keyword>
<feature type="domain" description="BAAT/Acyl-CoA thioester hydrolase C-terminal" evidence="4">
    <location>
        <begin position="238"/>
        <end position="446"/>
    </location>
</feature>
<name>A0A8X7WY09_POLSE</name>
<dbReference type="AlphaFoldDB" id="A0A8X7WY09"/>
<dbReference type="Gene3D" id="2.60.40.2240">
    <property type="entry name" value="Acyl-CoA thioester hydrolase/BAAT N-terminal domain"/>
    <property type="match status" value="1"/>
</dbReference>
<dbReference type="GO" id="GO:0047617">
    <property type="term" value="F:fatty acyl-CoA hydrolase activity"/>
    <property type="evidence" value="ECO:0007669"/>
    <property type="project" value="TreeGrafter"/>
</dbReference>
<dbReference type="PANTHER" id="PTHR10824:SF39">
    <property type="entry name" value="DYNEIN AXONEMAL LIGHT CHAIN 1"/>
    <property type="match status" value="1"/>
</dbReference>
<feature type="non-terminal residue" evidence="5">
    <location>
        <position position="450"/>
    </location>
</feature>
<feature type="signal peptide" evidence="2">
    <location>
        <begin position="1"/>
        <end position="24"/>
    </location>
</feature>
<keyword evidence="2" id="KW-0732">Signal</keyword>
<dbReference type="SUPFAM" id="SSF53474">
    <property type="entry name" value="alpha/beta-Hydrolases"/>
    <property type="match status" value="1"/>
</dbReference>
<dbReference type="PIRSF" id="PIRSF016521">
    <property type="entry name" value="Acyl-CoA_hydro"/>
    <property type="match status" value="1"/>
</dbReference>
<comment type="caution">
    <text evidence="5">The sequence shown here is derived from an EMBL/GenBank/DDBJ whole genome shotgun (WGS) entry which is preliminary data.</text>
</comment>
<reference evidence="5 6" key="1">
    <citation type="journal article" date="2021" name="Cell">
        <title>Tracing the genetic footprints of vertebrate landing in non-teleost ray-finned fishes.</title>
        <authorList>
            <person name="Bi X."/>
            <person name="Wang K."/>
            <person name="Yang L."/>
            <person name="Pan H."/>
            <person name="Jiang H."/>
            <person name="Wei Q."/>
            <person name="Fang M."/>
            <person name="Yu H."/>
            <person name="Zhu C."/>
            <person name="Cai Y."/>
            <person name="He Y."/>
            <person name="Gan X."/>
            <person name="Zeng H."/>
            <person name="Yu D."/>
            <person name="Zhu Y."/>
            <person name="Jiang H."/>
            <person name="Qiu Q."/>
            <person name="Yang H."/>
            <person name="Zhang Y.E."/>
            <person name="Wang W."/>
            <person name="Zhu M."/>
            <person name="He S."/>
            <person name="Zhang G."/>
        </authorList>
    </citation>
    <scope>NUCLEOTIDE SEQUENCE [LARGE SCALE GENOMIC DNA]</scope>
    <source>
        <strain evidence="5">Bchr_013</strain>
    </source>
</reference>
<dbReference type="GO" id="GO:0006637">
    <property type="term" value="P:acyl-CoA metabolic process"/>
    <property type="evidence" value="ECO:0007669"/>
    <property type="project" value="InterPro"/>
</dbReference>
<evidence type="ECO:0000313" key="6">
    <source>
        <dbReference type="Proteomes" id="UP000886611"/>
    </source>
</evidence>
<feature type="domain" description="Acyl-CoA thioester hydrolase/bile acid-CoA amino acid N-acetyltransferase" evidence="3">
    <location>
        <begin position="44"/>
        <end position="176"/>
    </location>
</feature>
<dbReference type="GO" id="GO:0006631">
    <property type="term" value="P:fatty acid metabolic process"/>
    <property type="evidence" value="ECO:0007669"/>
    <property type="project" value="TreeGrafter"/>
</dbReference>
<dbReference type="InterPro" id="IPR006862">
    <property type="entry name" value="Thio_Ohase/aa_AcTrfase"/>
</dbReference>
<feature type="chain" id="PRO_5036482961" evidence="2">
    <location>
        <begin position="25"/>
        <end position="450"/>
    </location>
</feature>
<gene>
    <name evidence="5" type="primary">Acot1_1</name>
    <name evidence="5" type="ORF">GTO96_0012237</name>
</gene>
<dbReference type="Gene3D" id="3.40.50.1820">
    <property type="entry name" value="alpha/beta hydrolase"/>
    <property type="match status" value="1"/>
</dbReference>
<evidence type="ECO:0000259" key="4">
    <source>
        <dbReference type="Pfam" id="PF08840"/>
    </source>
</evidence>
<dbReference type="InterPro" id="IPR042490">
    <property type="entry name" value="Thio_Ohase/BAAT_N"/>
</dbReference>
<dbReference type="InterPro" id="IPR016662">
    <property type="entry name" value="Acyl-CoA_thioEstase_long-chain"/>
</dbReference>
<dbReference type="Proteomes" id="UP000886611">
    <property type="component" value="Unassembled WGS sequence"/>
</dbReference>